<dbReference type="AlphaFoldDB" id="A0A158FCT8"/>
<dbReference type="RefSeq" id="WP_087665881.1">
    <property type="nucleotide sequence ID" value="NZ_FCNW02000002.1"/>
</dbReference>
<accession>A0A158FCT8</accession>
<evidence type="ECO:0000313" key="3">
    <source>
        <dbReference type="Proteomes" id="UP000054977"/>
    </source>
</evidence>
<keyword evidence="3" id="KW-1185">Reference proteome</keyword>
<dbReference type="OrthoDB" id="9130881at2"/>
<feature type="signal peptide" evidence="1">
    <location>
        <begin position="1"/>
        <end position="35"/>
    </location>
</feature>
<dbReference type="PROSITE" id="PS51257">
    <property type="entry name" value="PROKAR_LIPOPROTEIN"/>
    <property type="match status" value="1"/>
</dbReference>
<keyword evidence="1" id="KW-0732">Signal</keyword>
<organism evidence="2 3">
    <name type="scientific">Caballeronia humi</name>
    <dbReference type="NCBI Taxonomy" id="326474"/>
    <lineage>
        <taxon>Bacteria</taxon>
        <taxon>Pseudomonadati</taxon>
        <taxon>Pseudomonadota</taxon>
        <taxon>Betaproteobacteria</taxon>
        <taxon>Burkholderiales</taxon>
        <taxon>Burkholderiaceae</taxon>
        <taxon>Caballeronia</taxon>
    </lineage>
</organism>
<sequence length="177" mass="18445">MIFLRRLKVFGAALAASMLLLGACAPLPQSTDANASLPPVPNSASGTAATLVGPPVPAGPPGEQRIMVGGSSGHHVTLKLVPPSQVCDNDAFADGVRYGYALTWNRLVLEQARDAGAKAPPKRKFDAASVQSREDQYKIQWNGNERVNACASDGYLIGRIVGTHRAGIDLNGGAKAS</sequence>
<comment type="caution">
    <text evidence="2">The sequence shown here is derived from an EMBL/GenBank/DDBJ whole genome shotgun (WGS) entry which is preliminary data.</text>
</comment>
<dbReference type="Proteomes" id="UP000054977">
    <property type="component" value="Unassembled WGS sequence"/>
</dbReference>
<evidence type="ECO:0000313" key="2">
    <source>
        <dbReference type="EMBL" id="SAL17658.1"/>
    </source>
</evidence>
<proteinExistence type="predicted"/>
<name>A0A158FCT8_9BURK</name>
<feature type="chain" id="PRO_5011119542" description="Lipoprotein" evidence="1">
    <location>
        <begin position="36"/>
        <end position="177"/>
    </location>
</feature>
<gene>
    <name evidence="2" type="ORF">AWB65_00779</name>
</gene>
<evidence type="ECO:0000256" key="1">
    <source>
        <dbReference type="SAM" id="SignalP"/>
    </source>
</evidence>
<reference evidence="2" key="1">
    <citation type="submission" date="2016-01" db="EMBL/GenBank/DDBJ databases">
        <authorList>
            <person name="Peeters C."/>
        </authorList>
    </citation>
    <scope>NUCLEOTIDE SEQUENCE [LARGE SCALE GENOMIC DNA]</scope>
    <source>
        <strain evidence="2">LMG 22934</strain>
    </source>
</reference>
<dbReference type="EMBL" id="FCNW02000002">
    <property type="protein sequence ID" value="SAL17658.1"/>
    <property type="molecule type" value="Genomic_DNA"/>
</dbReference>
<evidence type="ECO:0008006" key="4">
    <source>
        <dbReference type="Google" id="ProtNLM"/>
    </source>
</evidence>
<protein>
    <recommendedName>
        <fullName evidence="4">Lipoprotein</fullName>
    </recommendedName>
</protein>